<evidence type="ECO:0000256" key="1">
    <source>
        <dbReference type="ARBA" id="ARBA00003531"/>
    </source>
</evidence>
<dbReference type="SUPFAM" id="SSF52540">
    <property type="entry name" value="P-loop containing nucleoside triphosphate hydrolases"/>
    <property type="match status" value="1"/>
</dbReference>
<evidence type="ECO:0000256" key="4">
    <source>
        <dbReference type="ARBA" id="ARBA00022777"/>
    </source>
</evidence>
<protein>
    <submittedName>
        <fullName evidence="7">Guanylate kinase</fullName>
    </submittedName>
</protein>
<evidence type="ECO:0000256" key="2">
    <source>
        <dbReference type="ARBA" id="ARBA00005790"/>
    </source>
</evidence>
<organism evidence="7 8">
    <name type="scientific">Agrilactobacillus composti DSM 18527 = JCM 14202</name>
    <dbReference type="NCBI Taxonomy" id="1423734"/>
    <lineage>
        <taxon>Bacteria</taxon>
        <taxon>Bacillati</taxon>
        <taxon>Bacillota</taxon>
        <taxon>Bacilli</taxon>
        <taxon>Lactobacillales</taxon>
        <taxon>Lactobacillaceae</taxon>
        <taxon>Agrilactobacillus</taxon>
    </lineage>
</organism>
<keyword evidence="8" id="KW-1185">Reference proteome</keyword>
<evidence type="ECO:0000256" key="5">
    <source>
        <dbReference type="ARBA" id="ARBA00048594"/>
    </source>
</evidence>
<dbReference type="PATRIC" id="fig|1423734.3.peg.3127"/>
<dbReference type="OrthoDB" id="1033810at2"/>
<dbReference type="GO" id="GO:0004385">
    <property type="term" value="F:GMP kinase activity"/>
    <property type="evidence" value="ECO:0007669"/>
    <property type="project" value="UniProtKB-EC"/>
</dbReference>
<sequence>MAINDKKLIIITGAAGTGKTTVSHYLHDQYHATRVLTHTTRAPRPGEVDGQDYYFETPESFFNNHFVEYVNYAGNLYGSSVEGMQRALAKNDLACMVLDTKGAETYLRRFPDLVCVIYLTVKDPNQLRERMRQRGDSRVALQQRLNSEEYMRDLHLPKSLQNHVAIIMNEDWNETKAKLDQVMANATVEQQ</sequence>
<dbReference type="PROSITE" id="PS50052">
    <property type="entry name" value="GUANYLATE_KINASE_2"/>
    <property type="match status" value="1"/>
</dbReference>
<dbReference type="Pfam" id="PF00625">
    <property type="entry name" value="Guanylate_kin"/>
    <property type="match status" value="1"/>
</dbReference>
<feature type="domain" description="Guanylate kinase-like" evidence="6">
    <location>
        <begin position="6"/>
        <end position="184"/>
    </location>
</feature>
<evidence type="ECO:0000256" key="3">
    <source>
        <dbReference type="ARBA" id="ARBA00022679"/>
    </source>
</evidence>
<dbReference type="eggNOG" id="COG0194">
    <property type="taxonomic scope" value="Bacteria"/>
</dbReference>
<evidence type="ECO:0000313" key="7">
    <source>
        <dbReference type="EMBL" id="KRM36323.1"/>
    </source>
</evidence>
<comment type="catalytic activity">
    <reaction evidence="5">
        <text>GMP + ATP = GDP + ADP</text>
        <dbReference type="Rhea" id="RHEA:20780"/>
        <dbReference type="ChEBI" id="CHEBI:30616"/>
        <dbReference type="ChEBI" id="CHEBI:58115"/>
        <dbReference type="ChEBI" id="CHEBI:58189"/>
        <dbReference type="ChEBI" id="CHEBI:456216"/>
        <dbReference type="EC" id="2.7.4.8"/>
    </reaction>
</comment>
<dbReference type="PANTHER" id="PTHR23117">
    <property type="entry name" value="GUANYLATE KINASE-RELATED"/>
    <property type="match status" value="1"/>
</dbReference>
<evidence type="ECO:0000313" key="8">
    <source>
        <dbReference type="Proteomes" id="UP000051236"/>
    </source>
</evidence>
<comment type="caution">
    <text evidence="7">The sequence shown here is derived from an EMBL/GenBank/DDBJ whole genome shotgun (WGS) entry which is preliminary data.</text>
</comment>
<dbReference type="SMART" id="SM00072">
    <property type="entry name" value="GuKc"/>
    <property type="match status" value="1"/>
</dbReference>
<keyword evidence="3" id="KW-0808">Transferase</keyword>
<evidence type="ECO:0000259" key="6">
    <source>
        <dbReference type="PROSITE" id="PS50052"/>
    </source>
</evidence>
<comment type="function">
    <text evidence="1">Essential for recycling GMP and indirectly, cGMP.</text>
</comment>
<proteinExistence type="inferred from homology"/>
<dbReference type="InterPro" id="IPR027417">
    <property type="entry name" value="P-loop_NTPase"/>
</dbReference>
<dbReference type="Gene3D" id="3.40.50.300">
    <property type="entry name" value="P-loop containing nucleotide triphosphate hydrolases"/>
    <property type="match status" value="1"/>
</dbReference>
<reference evidence="7 8" key="1">
    <citation type="journal article" date="2015" name="Genome Announc.">
        <title>Expanding the biotechnology potential of lactobacilli through comparative genomics of 213 strains and associated genera.</title>
        <authorList>
            <person name="Sun Z."/>
            <person name="Harris H.M."/>
            <person name="McCann A."/>
            <person name="Guo C."/>
            <person name="Argimon S."/>
            <person name="Zhang W."/>
            <person name="Yang X."/>
            <person name="Jeffery I.B."/>
            <person name="Cooney J.C."/>
            <person name="Kagawa T.F."/>
            <person name="Liu W."/>
            <person name="Song Y."/>
            <person name="Salvetti E."/>
            <person name="Wrobel A."/>
            <person name="Rasinkangas P."/>
            <person name="Parkhill J."/>
            <person name="Rea M.C."/>
            <person name="O'Sullivan O."/>
            <person name="Ritari J."/>
            <person name="Douillard F.P."/>
            <person name="Paul Ross R."/>
            <person name="Yang R."/>
            <person name="Briner A.E."/>
            <person name="Felis G.E."/>
            <person name="de Vos W.M."/>
            <person name="Barrangou R."/>
            <person name="Klaenhammer T.R."/>
            <person name="Caufield P.W."/>
            <person name="Cui Y."/>
            <person name="Zhang H."/>
            <person name="O'Toole P.W."/>
        </authorList>
    </citation>
    <scope>NUCLEOTIDE SEQUENCE [LARGE SCALE GENOMIC DNA]</scope>
    <source>
        <strain evidence="7 8">DSM 18527</strain>
    </source>
</reference>
<dbReference type="Proteomes" id="UP000051236">
    <property type="component" value="Unassembled WGS sequence"/>
</dbReference>
<dbReference type="GO" id="GO:0005829">
    <property type="term" value="C:cytosol"/>
    <property type="evidence" value="ECO:0007669"/>
    <property type="project" value="TreeGrafter"/>
</dbReference>
<dbReference type="InterPro" id="IPR008145">
    <property type="entry name" value="GK/Ca_channel_bsu"/>
</dbReference>
<dbReference type="InterPro" id="IPR008144">
    <property type="entry name" value="Guanylate_kin-like_dom"/>
</dbReference>
<name>X0PVF7_9LACO</name>
<dbReference type="STRING" id="1423734.FC83_GL003078"/>
<comment type="similarity">
    <text evidence="2">Belongs to the guanylate kinase family.</text>
</comment>
<dbReference type="AlphaFoldDB" id="X0PVF7"/>
<dbReference type="EMBL" id="AZGA01000005">
    <property type="protein sequence ID" value="KRM36323.1"/>
    <property type="molecule type" value="Genomic_DNA"/>
</dbReference>
<gene>
    <name evidence="7" type="ORF">FC83_GL003078</name>
</gene>
<keyword evidence="4 7" id="KW-0418">Kinase</keyword>
<dbReference type="RefSeq" id="WP_035455336.1">
    <property type="nucleotide sequence ID" value="NZ_AZGA01000005.1"/>
</dbReference>
<dbReference type="CDD" id="cd00071">
    <property type="entry name" value="GMPK"/>
    <property type="match status" value="1"/>
</dbReference>
<dbReference type="PANTHER" id="PTHR23117:SF13">
    <property type="entry name" value="GUANYLATE KINASE"/>
    <property type="match status" value="1"/>
</dbReference>
<accession>X0PVF7</accession>